<name>A0A8H6PIR1_9EURO</name>
<dbReference type="PROSITE" id="PS50297">
    <property type="entry name" value="ANK_REP_REGION"/>
    <property type="match status" value="1"/>
</dbReference>
<dbReference type="OrthoDB" id="3200163at2759"/>
<dbReference type="SUPFAM" id="SSF48403">
    <property type="entry name" value="Ankyrin repeat"/>
    <property type="match status" value="1"/>
</dbReference>
<comment type="caution">
    <text evidence="5">The sequence shown here is derived from an EMBL/GenBank/DDBJ whole genome shotgun (WGS) entry which is preliminary data.</text>
</comment>
<evidence type="ECO:0000256" key="4">
    <source>
        <dbReference type="SAM" id="MobiDB-lite"/>
    </source>
</evidence>
<gene>
    <name evidence="5" type="ORF">CNMCM5793_007391</name>
</gene>
<feature type="repeat" description="ANK" evidence="3">
    <location>
        <begin position="263"/>
        <end position="295"/>
    </location>
</feature>
<dbReference type="InterPro" id="IPR036770">
    <property type="entry name" value="Ankyrin_rpt-contain_sf"/>
</dbReference>
<dbReference type="EMBL" id="JACBAD010001585">
    <property type="protein sequence ID" value="KAF7139696.1"/>
    <property type="molecule type" value="Genomic_DNA"/>
</dbReference>
<reference evidence="5" key="1">
    <citation type="submission" date="2020-06" db="EMBL/GenBank/DDBJ databases">
        <title>Draft genome sequences of strains closely related to Aspergillus parafelis and Aspergillus hiratsukae.</title>
        <authorList>
            <person name="Dos Santos R.A.C."/>
            <person name="Rivero-Menendez O."/>
            <person name="Steenwyk J.L."/>
            <person name="Mead M.E."/>
            <person name="Goldman G.H."/>
            <person name="Alastruey-Izquierdo A."/>
            <person name="Rokas A."/>
        </authorList>
    </citation>
    <scope>NUCLEOTIDE SEQUENCE</scope>
    <source>
        <strain evidence="5">CNM-CM5793</strain>
    </source>
</reference>
<dbReference type="GO" id="GO:0005737">
    <property type="term" value="C:cytoplasm"/>
    <property type="evidence" value="ECO:0007669"/>
    <property type="project" value="TreeGrafter"/>
</dbReference>
<dbReference type="InterPro" id="IPR051637">
    <property type="entry name" value="Ank_repeat_dom-contain_49"/>
</dbReference>
<protein>
    <submittedName>
        <fullName evidence="5">Uncharacterized protein</fullName>
    </submittedName>
</protein>
<dbReference type="PROSITE" id="PS50088">
    <property type="entry name" value="ANK_REPEAT"/>
    <property type="match status" value="1"/>
</dbReference>
<dbReference type="Gene3D" id="1.25.40.20">
    <property type="entry name" value="Ankyrin repeat-containing domain"/>
    <property type="match status" value="1"/>
</dbReference>
<proteinExistence type="predicted"/>
<feature type="region of interest" description="Disordered" evidence="4">
    <location>
        <begin position="167"/>
        <end position="186"/>
    </location>
</feature>
<dbReference type="PANTHER" id="PTHR24180:SF45">
    <property type="entry name" value="POLY [ADP-RIBOSE] POLYMERASE TANKYRASE"/>
    <property type="match status" value="1"/>
</dbReference>
<evidence type="ECO:0000256" key="3">
    <source>
        <dbReference type="PROSITE-ProRule" id="PRU00023"/>
    </source>
</evidence>
<dbReference type="GO" id="GO:0005634">
    <property type="term" value="C:nucleus"/>
    <property type="evidence" value="ECO:0007669"/>
    <property type="project" value="TreeGrafter"/>
</dbReference>
<dbReference type="Pfam" id="PF12796">
    <property type="entry name" value="Ank_2"/>
    <property type="match status" value="1"/>
</dbReference>
<evidence type="ECO:0000256" key="2">
    <source>
        <dbReference type="ARBA" id="ARBA00023043"/>
    </source>
</evidence>
<sequence length="592" mass="67772">MAEILGVVGSAISILQLVEQTIQTINRVRHVRNFMGTISDELEKFLDDIEIVQAVLLALRPDMVKLRVLSLPLIERQLQRFQVDLTVLASVIQNQRDRVGNRRAKFKLFLKKDRLQKQRESLENIRHTLNTLLLLQQTYNSAHVRDLRLIEDKTGISTATLQASSDCQEQEYNSRRPKDLQNIGPRKTRGTKVFSFRTPLLFVDRFWNINITGITSGWNFSIRSYSVISLNSAIIRHCIDGNIEEIQRLFDNHHASPFDCTDDGRTLLHIAAAYGQLEVCKFLLQNGADPTVRESSGRTPLESGNIGYDLYVDKPRNLHGTLELYRLLLRDNEDVMLEKPNSTWVGEFWFQGPPEALTLIQESLFVDYYSLPIEFRFRRAMSLKSWSSGGPSPEMFRIAMGSDSIDPAAYHLTDEYGHTLLFEIAELMSVDIANSREDDLSGWRELIREAIQAGADLCHISSGIYYTPLAVFLFFQGMNLRKIKRAIYKINHILQRWALELQSAGVDLAVYGAKESALWKSGAVDPFFYDDLRLSDQVRSGELLKVHLFSLSYGPSPEDWHVWVANPVDELVGEFWEMIERKEEAMPGAWVE</sequence>
<dbReference type="AlphaFoldDB" id="A0A8H6PIR1"/>
<evidence type="ECO:0000313" key="6">
    <source>
        <dbReference type="Proteomes" id="UP000630445"/>
    </source>
</evidence>
<dbReference type="GO" id="GO:0070198">
    <property type="term" value="P:protein localization to chromosome, telomeric region"/>
    <property type="evidence" value="ECO:0007669"/>
    <property type="project" value="TreeGrafter"/>
</dbReference>
<dbReference type="InterPro" id="IPR002110">
    <property type="entry name" value="Ankyrin_rpt"/>
</dbReference>
<dbReference type="GO" id="GO:1904355">
    <property type="term" value="P:positive regulation of telomere capping"/>
    <property type="evidence" value="ECO:0007669"/>
    <property type="project" value="TreeGrafter"/>
</dbReference>
<keyword evidence="1" id="KW-0677">Repeat</keyword>
<dbReference type="GO" id="GO:0003950">
    <property type="term" value="F:NAD+ poly-ADP-ribosyltransferase activity"/>
    <property type="evidence" value="ECO:0007669"/>
    <property type="project" value="TreeGrafter"/>
</dbReference>
<keyword evidence="6" id="KW-1185">Reference proteome</keyword>
<dbReference type="PANTHER" id="PTHR24180">
    <property type="entry name" value="CYCLIN-DEPENDENT KINASE INHIBITOR 2C-RELATED"/>
    <property type="match status" value="1"/>
</dbReference>
<evidence type="ECO:0000313" key="5">
    <source>
        <dbReference type="EMBL" id="KAF7139696.1"/>
    </source>
</evidence>
<evidence type="ECO:0000256" key="1">
    <source>
        <dbReference type="ARBA" id="ARBA00022737"/>
    </source>
</evidence>
<dbReference type="SMART" id="SM00248">
    <property type="entry name" value="ANK"/>
    <property type="match status" value="1"/>
</dbReference>
<dbReference type="Proteomes" id="UP000630445">
    <property type="component" value="Unassembled WGS sequence"/>
</dbReference>
<organism evidence="5 6">
    <name type="scientific">Aspergillus hiratsukae</name>
    <dbReference type="NCBI Taxonomy" id="1194566"/>
    <lineage>
        <taxon>Eukaryota</taxon>
        <taxon>Fungi</taxon>
        <taxon>Dikarya</taxon>
        <taxon>Ascomycota</taxon>
        <taxon>Pezizomycotina</taxon>
        <taxon>Eurotiomycetes</taxon>
        <taxon>Eurotiomycetidae</taxon>
        <taxon>Eurotiales</taxon>
        <taxon>Aspergillaceae</taxon>
        <taxon>Aspergillus</taxon>
        <taxon>Aspergillus subgen. Fumigati</taxon>
    </lineage>
</organism>
<keyword evidence="2 3" id="KW-0040">ANK repeat</keyword>
<accession>A0A8H6PIR1</accession>